<comment type="caution">
    <text evidence="2">The sequence shown here is derived from an EMBL/GenBank/DDBJ whole genome shotgun (WGS) entry which is preliminary data.</text>
</comment>
<name>A0AAW2ZGW3_9EUKA</name>
<evidence type="ECO:0000256" key="1">
    <source>
        <dbReference type="SAM" id="Phobius"/>
    </source>
</evidence>
<evidence type="ECO:0000313" key="2">
    <source>
        <dbReference type="EMBL" id="KAL0487919.1"/>
    </source>
</evidence>
<sequence>MRRGGLWNFYPVVRSFSIIYGAFYLWSLTEKSVLLPYPSRLPKSMTDDIRTINTNNNPTISDRMYYMVPKTQLDGQQPPSVISIVRYWFNKSLFFAPERIYRNSALSDNSTSPDQVGSFNGNTFEVISENDDQVRIKFNKGETSGIYTIRRIEYDDHYKYYLETSKWSPNYCNYEDGNHDLISHQAGQYYRRLIFQDCVKSVLKTLKNPSLKEEQTNQ</sequence>
<reference evidence="2 3" key="1">
    <citation type="submission" date="2024-03" db="EMBL/GenBank/DDBJ databases">
        <title>The Acrasis kona genome and developmental transcriptomes reveal deep origins of eukaryotic multicellular pathways.</title>
        <authorList>
            <person name="Sheikh S."/>
            <person name="Fu C.-J."/>
            <person name="Brown M.W."/>
            <person name="Baldauf S.L."/>
        </authorList>
    </citation>
    <scope>NUCLEOTIDE SEQUENCE [LARGE SCALE GENOMIC DNA]</scope>
    <source>
        <strain evidence="2 3">ATCC MYA-3509</strain>
    </source>
</reference>
<organism evidence="2 3">
    <name type="scientific">Acrasis kona</name>
    <dbReference type="NCBI Taxonomy" id="1008807"/>
    <lineage>
        <taxon>Eukaryota</taxon>
        <taxon>Discoba</taxon>
        <taxon>Heterolobosea</taxon>
        <taxon>Tetramitia</taxon>
        <taxon>Eutetramitia</taxon>
        <taxon>Acrasidae</taxon>
        <taxon>Acrasis</taxon>
    </lineage>
</organism>
<dbReference type="EMBL" id="JAOPGA020001385">
    <property type="protein sequence ID" value="KAL0487919.1"/>
    <property type="molecule type" value="Genomic_DNA"/>
</dbReference>
<keyword evidence="1" id="KW-1133">Transmembrane helix</keyword>
<accession>A0AAW2ZGW3</accession>
<gene>
    <name evidence="2" type="ORF">AKO1_015173</name>
</gene>
<keyword evidence="1" id="KW-0472">Membrane</keyword>
<dbReference type="Proteomes" id="UP001431209">
    <property type="component" value="Unassembled WGS sequence"/>
</dbReference>
<dbReference type="AlphaFoldDB" id="A0AAW2ZGW3"/>
<proteinExistence type="predicted"/>
<keyword evidence="3" id="KW-1185">Reference proteome</keyword>
<keyword evidence="1" id="KW-0812">Transmembrane</keyword>
<evidence type="ECO:0000313" key="3">
    <source>
        <dbReference type="Proteomes" id="UP001431209"/>
    </source>
</evidence>
<feature type="transmembrane region" description="Helical" evidence="1">
    <location>
        <begin position="7"/>
        <end position="26"/>
    </location>
</feature>
<protein>
    <submittedName>
        <fullName evidence="2">Uncharacterized protein</fullName>
    </submittedName>
</protein>